<accession>A0A0F9ELV0</accession>
<reference evidence="2" key="1">
    <citation type="journal article" date="2015" name="Nature">
        <title>Complex archaea that bridge the gap between prokaryotes and eukaryotes.</title>
        <authorList>
            <person name="Spang A."/>
            <person name="Saw J.H."/>
            <person name="Jorgensen S.L."/>
            <person name="Zaremba-Niedzwiedzka K."/>
            <person name="Martijn J."/>
            <person name="Lind A.E."/>
            <person name="van Eijk R."/>
            <person name="Schleper C."/>
            <person name="Guy L."/>
            <person name="Ettema T.J."/>
        </authorList>
    </citation>
    <scope>NUCLEOTIDE SEQUENCE</scope>
</reference>
<dbReference type="EMBL" id="LAZR01024470">
    <property type="protein sequence ID" value="KKL75029.1"/>
    <property type="molecule type" value="Genomic_DNA"/>
</dbReference>
<organism evidence="2">
    <name type="scientific">marine sediment metagenome</name>
    <dbReference type="NCBI Taxonomy" id="412755"/>
    <lineage>
        <taxon>unclassified sequences</taxon>
        <taxon>metagenomes</taxon>
        <taxon>ecological metagenomes</taxon>
    </lineage>
</organism>
<evidence type="ECO:0000256" key="1">
    <source>
        <dbReference type="SAM" id="Phobius"/>
    </source>
</evidence>
<protein>
    <submittedName>
        <fullName evidence="2">Uncharacterized protein</fullName>
    </submittedName>
</protein>
<keyword evidence="1" id="KW-0812">Transmembrane</keyword>
<name>A0A0F9ELV0_9ZZZZ</name>
<keyword evidence="1" id="KW-0472">Membrane</keyword>
<dbReference type="AlphaFoldDB" id="A0A0F9ELV0"/>
<evidence type="ECO:0000313" key="2">
    <source>
        <dbReference type="EMBL" id="KKL75029.1"/>
    </source>
</evidence>
<feature type="transmembrane region" description="Helical" evidence="1">
    <location>
        <begin position="15"/>
        <end position="36"/>
    </location>
</feature>
<proteinExistence type="predicted"/>
<gene>
    <name evidence="2" type="ORF">LCGC14_2058970</name>
</gene>
<comment type="caution">
    <text evidence="2">The sequence shown here is derived from an EMBL/GenBank/DDBJ whole genome shotgun (WGS) entry which is preliminary data.</text>
</comment>
<sequence length="39" mass="4394">MIWIPIIKDVIGVKLSIILLISGSPVVVLWIFLIVLKYS</sequence>
<keyword evidence="1" id="KW-1133">Transmembrane helix</keyword>